<evidence type="ECO:0000313" key="10">
    <source>
        <dbReference type="Proteomes" id="UP000665020"/>
    </source>
</evidence>
<dbReference type="GO" id="GO:0004526">
    <property type="term" value="F:ribonuclease P activity"/>
    <property type="evidence" value="ECO:0007669"/>
    <property type="project" value="UniProtKB-UniRule"/>
</dbReference>
<evidence type="ECO:0000256" key="5">
    <source>
        <dbReference type="ARBA" id="ARBA00022801"/>
    </source>
</evidence>
<dbReference type="GO" id="GO:0001682">
    <property type="term" value="P:tRNA 5'-leader removal"/>
    <property type="evidence" value="ECO:0007669"/>
    <property type="project" value="UniProtKB-UniRule"/>
</dbReference>
<evidence type="ECO:0000256" key="2">
    <source>
        <dbReference type="ARBA" id="ARBA00022694"/>
    </source>
</evidence>
<comment type="catalytic activity">
    <reaction evidence="7">
        <text>Endonucleolytic cleavage of RNA, removing 5'-extranucleotides from tRNA precursor.</text>
        <dbReference type="EC" id="3.1.26.5"/>
    </reaction>
</comment>
<keyword evidence="3 7" id="KW-0540">Nuclease</keyword>
<dbReference type="GO" id="GO:0030677">
    <property type="term" value="C:ribonuclease P complex"/>
    <property type="evidence" value="ECO:0007669"/>
    <property type="project" value="TreeGrafter"/>
</dbReference>
<dbReference type="EMBL" id="CP046640">
    <property type="protein sequence ID" value="QTL99871.1"/>
    <property type="molecule type" value="Genomic_DNA"/>
</dbReference>
<sequence>MESLKKNKDFSRVYSRGKSFVTYNLVLYYYPNRLDYNRIGYSISKKIGNAVVRNKLRRRLKEITRLNSSVKKGYDLIFIARKPVINLQYSGLERDVIKLYKKAGIWDKP</sequence>
<dbReference type="InterPro" id="IPR020568">
    <property type="entry name" value="Ribosomal_Su5_D2-typ_SF"/>
</dbReference>
<dbReference type="InterPro" id="IPR000100">
    <property type="entry name" value="RNase_P"/>
</dbReference>
<dbReference type="Gene3D" id="3.30.230.10">
    <property type="match status" value="1"/>
</dbReference>
<dbReference type="GO" id="GO:0042781">
    <property type="term" value="F:3'-tRNA processing endoribonuclease activity"/>
    <property type="evidence" value="ECO:0007669"/>
    <property type="project" value="TreeGrafter"/>
</dbReference>
<keyword evidence="10" id="KW-1185">Reference proteome</keyword>
<dbReference type="PROSITE" id="PS00648">
    <property type="entry name" value="RIBONUCLEASE_P"/>
    <property type="match status" value="1"/>
</dbReference>
<dbReference type="PANTHER" id="PTHR33992">
    <property type="entry name" value="RIBONUCLEASE P PROTEIN COMPONENT"/>
    <property type="match status" value="1"/>
</dbReference>
<dbReference type="KEGG" id="ifn:GM661_18870"/>
<dbReference type="GO" id="GO:0000049">
    <property type="term" value="F:tRNA binding"/>
    <property type="evidence" value="ECO:0007669"/>
    <property type="project" value="UniProtKB-UniRule"/>
</dbReference>
<evidence type="ECO:0000256" key="7">
    <source>
        <dbReference type="HAMAP-Rule" id="MF_00227"/>
    </source>
</evidence>
<dbReference type="Pfam" id="PF00825">
    <property type="entry name" value="Ribonuclease_P"/>
    <property type="match status" value="1"/>
</dbReference>
<dbReference type="HAMAP" id="MF_00227">
    <property type="entry name" value="RNase_P"/>
    <property type="match status" value="1"/>
</dbReference>
<evidence type="ECO:0000256" key="8">
    <source>
        <dbReference type="NCBIfam" id="TIGR00188"/>
    </source>
</evidence>
<evidence type="ECO:0000256" key="6">
    <source>
        <dbReference type="ARBA" id="ARBA00022884"/>
    </source>
</evidence>
<comment type="subunit">
    <text evidence="7">Consists of a catalytic RNA component (M1 or rnpB) and a protein subunit.</text>
</comment>
<evidence type="ECO:0000256" key="1">
    <source>
        <dbReference type="ARBA" id="ARBA00002663"/>
    </source>
</evidence>
<accession>A0A8A7KEM5</accession>
<dbReference type="PANTHER" id="PTHR33992:SF1">
    <property type="entry name" value="RIBONUCLEASE P PROTEIN COMPONENT"/>
    <property type="match status" value="1"/>
</dbReference>
<dbReference type="EC" id="3.1.26.5" evidence="7 8"/>
<gene>
    <name evidence="7 9" type="primary">rnpA</name>
    <name evidence="9" type="ORF">GM661_18870</name>
</gene>
<evidence type="ECO:0000256" key="4">
    <source>
        <dbReference type="ARBA" id="ARBA00022759"/>
    </source>
</evidence>
<keyword evidence="6 7" id="KW-0694">RNA-binding</keyword>
<name>A0A8A7KEM5_9FIRM</name>
<protein>
    <recommendedName>
        <fullName evidence="7 8">Ribonuclease P protein component</fullName>
        <shortName evidence="7">RNase P protein</shortName>
        <shortName evidence="7">RNaseP protein</shortName>
        <ecNumber evidence="7 8">3.1.26.5</ecNumber>
    </recommendedName>
    <alternativeName>
        <fullName evidence="7">Protein C5</fullName>
    </alternativeName>
</protein>
<dbReference type="InterPro" id="IPR020539">
    <property type="entry name" value="RNase_P_CS"/>
</dbReference>
<dbReference type="InterPro" id="IPR014721">
    <property type="entry name" value="Ribsml_uS5_D2-typ_fold_subgr"/>
</dbReference>
<organism evidence="9 10">
    <name type="scientific">Iocasia fonsfrigidae</name>
    <dbReference type="NCBI Taxonomy" id="2682810"/>
    <lineage>
        <taxon>Bacteria</taxon>
        <taxon>Bacillati</taxon>
        <taxon>Bacillota</taxon>
        <taxon>Clostridia</taxon>
        <taxon>Halanaerobiales</taxon>
        <taxon>Halanaerobiaceae</taxon>
        <taxon>Iocasia</taxon>
    </lineage>
</organism>
<keyword evidence="2 7" id="KW-0819">tRNA processing</keyword>
<comment type="function">
    <text evidence="1 7">RNaseP catalyzes the removal of the 5'-leader sequence from pre-tRNA to produce the mature 5'-terminus. It can also cleave other RNA substrates such as 4.5S RNA. The protein component plays an auxiliary but essential role in vivo by binding to the 5'-leader sequence and broadening the substrate specificity of the ribozyme.</text>
</comment>
<dbReference type="RefSeq" id="WP_230868190.1">
    <property type="nucleotide sequence ID" value="NZ_CP046640.1"/>
</dbReference>
<dbReference type="AlphaFoldDB" id="A0A8A7KEM5"/>
<reference evidence="9" key="1">
    <citation type="submission" date="2019-12" db="EMBL/GenBank/DDBJ databases">
        <authorList>
            <person name="zhang j."/>
            <person name="sun C.M."/>
        </authorList>
    </citation>
    <scope>NUCLEOTIDE SEQUENCE</scope>
    <source>
        <strain evidence="9">NS-1</strain>
    </source>
</reference>
<keyword evidence="4 7" id="KW-0255">Endonuclease</keyword>
<keyword evidence="5 7" id="KW-0378">Hydrolase</keyword>
<dbReference type="Proteomes" id="UP000665020">
    <property type="component" value="Chromosome"/>
</dbReference>
<dbReference type="SUPFAM" id="SSF54211">
    <property type="entry name" value="Ribosomal protein S5 domain 2-like"/>
    <property type="match status" value="1"/>
</dbReference>
<proteinExistence type="inferred from homology"/>
<dbReference type="NCBIfam" id="TIGR00188">
    <property type="entry name" value="rnpA"/>
    <property type="match status" value="1"/>
</dbReference>
<comment type="similarity">
    <text evidence="7">Belongs to the RnpA family.</text>
</comment>
<evidence type="ECO:0000256" key="3">
    <source>
        <dbReference type="ARBA" id="ARBA00022722"/>
    </source>
</evidence>
<evidence type="ECO:0000313" key="9">
    <source>
        <dbReference type="EMBL" id="QTL99871.1"/>
    </source>
</evidence>